<evidence type="ECO:0000256" key="1">
    <source>
        <dbReference type="ARBA" id="ARBA00022617"/>
    </source>
</evidence>
<evidence type="ECO:0000256" key="2">
    <source>
        <dbReference type="ARBA" id="ARBA00022723"/>
    </source>
</evidence>
<name>A0AAU7XB78_9HYPH</name>
<keyword evidence="1 4" id="KW-0349">Heme</keyword>
<dbReference type="RefSeq" id="WP_407049221.1">
    <property type="nucleotide sequence ID" value="NZ_CP158568.1"/>
</dbReference>
<keyword evidence="3 4" id="KW-0408">Iron</keyword>
<dbReference type="AlphaFoldDB" id="A0AAU7XB78"/>
<feature type="chain" id="PRO_5043750563" evidence="5">
    <location>
        <begin position="22"/>
        <end position="119"/>
    </location>
</feature>
<organism evidence="7">
    <name type="scientific">Methyloraptor flagellatus</name>
    <dbReference type="NCBI Taxonomy" id="3162530"/>
    <lineage>
        <taxon>Bacteria</taxon>
        <taxon>Pseudomonadati</taxon>
        <taxon>Pseudomonadota</taxon>
        <taxon>Alphaproteobacteria</taxon>
        <taxon>Hyphomicrobiales</taxon>
        <taxon>Ancalomicrobiaceae</taxon>
        <taxon>Methyloraptor</taxon>
    </lineage>
</organism>
<dbReference type="InterPro" id="IPR036909">
    <property type="entry name" value="Cyt_c-like_dom_sf"/>
</dbReference>
<feature type="domain" description="Cytochrome c" evidence="6">
    <location>
        <begin position="36"/>
        <end position="118"/>
    </location>
</feature>
<evidence type="ECO:0000256" key="5">
    <source>
        <dbReference type="SAM" id="SignalP"/>
    </source>
</evidence>
<dbReference type="SUPFAM" id="SSF46626">
    <property type="entry name" value="Cytochrome c"/>
    <property type="match status" value="1"/>
</dbReference>
<dbReference type="InterPro" id="IPR009056">
    <property type="entry name" value="Cyt_c-like_dom"/>
</dbReference>
<protein>
    <submittedName>
        <fullName evidence="7">C-type cytochrome</fullName>
    </submittedName>
</protein>
<evidence type="ECO:0000256" key="3">
    <source>
        <dbReference type="ARBA" id="ARBA00023004"/>
    </source>
</evidence>
<keyword evidence="5" id="KW-0732">Signal</keyword>
<proteinExistence type="predicted"/>
<dbReference type="EMBL" id="CP158568">
    <property type="protein sequence ID" value="XBY44127.1"/>
    <property type="molecule type" value="Genomic_DNA"/>
</dbReference>
<evidence type="ECO:0000256" key="4">
    <source>
        <dbReference type="PROSITE-ProRule" id="PRU00433"/>
    </source>
</evidence>
<sequence length="119" mass="12315">MHRLFASIALAVPAVTAAVLAVSVLELVAAEAAEVPDPANGLRLARRWCAACHVVEPSQTAAAADAPAFAALAADPLRAEDAIANILAAPAKAHSKMQDLALSRLEIGDLVAYIKSLRR</sequence>
<evidence type="ECO:0000259" key="6">
    <source>
        <dbReference type="PROSITE" id="PS51007"/>
    </source>
</evidence>
<gene>
    <name evidence="7" type="ORF">ABS361_19095</name>
</gene>
<feature type="signal peptide" evidence="5">
    <location>
        <begin position="1"/>
        <end position="21"/>
    </location>
</feature>
<dbReference type="GO" id="GO:0020037">
    <property type="term" value="F:heme binding"/>
    <property type="evidence" value="ECO:0007669"/>
    <property type="project" value="InterPro"/>
</dbReference>
<dbReference type="PROSITE" id="PS51007">
    <property type="entry name" value="CYTC"/>
    <property type="match status" value="1"/>
</dbReference>
<dbReference type="GO" id="GO:0046872">
    <property type="term" value="F:metal ion binding"/>
    <property type="evidence" value="ECO:0007669"/>
    <property type="project" value="UniProtKB-KW"/>
</dbReference>
<keyword evidence="2 4" id="KW-0479">Metal-binding</keyword>
<dbReference type="Gene3D" id="1.10.760.10">
    <property type="entry name" value="Cytochrome c-like domain"/>
    <property type="match status" value="1"/>
</dbReference>
<dbReference type="Pfam" id="PF00034">
    <property type="entry name" value="Cytochrom_C"/>
    <property type="match status" value="1"/>
</dbReference>
<accession>A0AAU7XB78</accession>
<evidence type="ECO:0000313" key="7">
    <source>
        <dbReference type="EMBL" id="XBY44127.1"/>
    </source>
</evidence>
<reference evidence="7" key="1">
    <citation type="submission" date="2024-06" db="EMBL/GenBank/DDBJ databases">
        <title>Methylostella associata gen. nov., sp. nov., a novel Ancalomicrobiaceae-affiliated facultatively methylotrophic bacteria that feed on methanotrophs of the genus Methylococcus.</title>
        <authorList>
            <person name="Saltykova V."/>
            <person name="Danilova O.V."/>
            <person name="Oshkin I.Y."/>
            <person name="Belova S.E."/>
            <person name="Pimenov N.V."/>
            <person name="Dedysh S.N."/>
        </authorList>
    </citation>
    <scope>NUCLEOTIDE SEQUENCE</scope>
    <source>
        <strain evidence="7">S20</strain>
    </source>
</reference>
<dbReference type="KEGG" id="mflg:ABS361_19095"/>
<dbReference type="GO" id="GO:0009055">
    <property type="term" value="F:electron transfer activity"/>
    <property type="evidence" value="ECO:0007669"/>
    <property type="project" value="InterPro"/>
</dbReference>